<keyword evidence="4" id="KW-0808">Transferase</keyword>
<dbReference type="PIRSF" id="PIRSF000521">
    <property type="entry name" value="Transaminase_4ab_Lys_Orn"/>
    <property type="match status" value="1"/>
</dbReference>
<accession>A0ABT4MEC1</accession>
<sequence length="451" mass="47879">MTINHASLQDLESSWRAEFEDKHSSSASADRAAARSIAAGQRTRFSSGMPHPVYIESGSGAWFTDIDGNRSLDCNAGWNASMFGRGNAYIADAVARATHQIGAPGGAMHPSPNRDEFAERLCARVPGAERVIFAPSGSEANTYALRLARSITGNQLIMRISGGFHGQNDYLLQGGSSLRGLPSAASTNQVDIDYNDLISARQTFDKYGKKLAAVIVEPIMTIPGAIHQRNDFVQELRTLALENGVPFILDEVIAGGRFSAGGASAYLGLTPPPDITVLGKMLGGGLPVAAVVGNADHLEQPISASNTHAQNPMTIAAAIANFDLATDEVFVQVREQGNAIRKGIRDVSASLNIDVQVTGDGPCCGIHFTSEEVVNARVAADADQYLWRLMCLGVTNRGLAISSRTFGPIAPYTEEDVRLVVDVFAEVLSDIDVAQDSSSPKPRRGAVGQLS</sequence>
<comment type="cofactor">
    <cofactor evidence="1">
        <name>pyridoxal 5'-phosphate</name>
        <dbReference type="ChEBI" id="CHEBI:597326"/>
    </cofactor>
</comment>
<comment type="similarity">
    <text evidence="3">Belongs to the class-III pyridoxal-phosphate-dependent aminotransferase family.</text>
</comment>
<dbReference type="PANTHER" id="PTHR43713:SF3">
    <property type="entry name" value="GLUTAMATE-1-SEMIALDEHYDE 2,1-AMINOMUTASE 1, CHLOROPLASTIC-RELATED"/>
    <property type="match status" value="1"/>
</dbReference>
<reference evidence="4" key="1">
    <citation type="submission" date="2022-12" db="EMBL/GenBank/DDBJ databases">
        <authorList>
            <person name="Krivoruchko A.V."/>
            <person name="Elkin A."/>
        </authorList>
    </citation>
    <scope>NUCLEOTIDE SEQUENCE</scope>
    <source>
        <strain evidence="4">IEGM 1391</strain>
    </source>
</reference>
<keyword evidence="5" id="KW-1185">Reference proteome</keyword>
<dbReference type="SUPFAM" id="SSF53383">
    <property type="entry name" value="PLP-dependent transferases"/>
    <property type="match status" value="1"/>
</dbReference>
<dbReference type="GO" id="GO:0008483">
    <property type="term" value="F:transaminase activity"/>
    <property type="evidence" value="ECO:0007669"/>
    <property type="project" value="UniProtKB-KW"/>
</dbReference>
<protein>
    <submittedName>
        <fullName evidence="4">Aminotransferase class III-fold pyridoxal phosphate-dependent enzyme</fullName>
    </submittedName>
</protein>
<dbReference type="InterPro" id="IPR049704">
    <property type="entry name" value="Aminotrans_3_PPA_site"/>
</dbReference>
<comment type="caution">
    <text evidence="4">The sequence shown here is derived from an EMBL/GenBank/DDBJ whole genome shotgun (WGS) entry which is preliminary data.</text>
</comment>
<dbReference type="RefSeq" id="WP_269604652.1">
    <property type="nucleotide sequence ID" value="NZ_JAPWIJ010000005.1"/>
</dbReference>
<name>A0ABT4MEC1_9NOCA</name>
<evidence type="ECO:0000313" key="4">
    <source>
        <dbReference type="EMBL" id="MCZ4519338.1"/>
    </source>
</evidence>
<dbReference type="InterPro" id="IPR015424">
    <property type="entry name" value="PyrdxlP-dep_Trfase"/>
</dbReference>
<dbReference type="Gene3D" id="3.90.1150.10">
    <property type="entry name" value="Aspartate Aminotransferase, domain 1"/>
    <property type="match status" value="1"/>
</dbReference>
<evidence type="ECO:0000256" key="3">
    <source>
        <dbReference type="RuleBase" id="RU003560"/>
    </source>
</evidence>
<dbReference type="InterPro" id="IPR015421">
    <property type="entry name" value="PyrdxlP-dep_Trfase_major"/>
</dbReference>
<dbReference type="PROSITE" id="PS00600">
    <property type="entry name" value="AA_TRANSFER_CLASS_3"/>
    <property type="match status" value="1"/>
</dbReference>
<dbReference type="InterPro" id="IPR005814">
    <property type="entry name" value="Aminotrans_3"/>
</dbReference>
<dbReference type="InterPro" id="IPR015422">
    <property type="entry name" value="PyrdxlP-dep_Trfase_small"/>
</dbReference>
<dbReference type="Pfam" id="PF00202">
    <property type="entry name" value="Aminotran_3"/>
    <property type="match status" value="1"/>
</dbReference>
<proteinExistence type="inferred from homology"/>
<gene>
    <name evidence="4" type="ORF">O4220_12505</name>
</gene>
<keyword evidence="2 3" id="KW-0663">Pyridoxal phosphate</keyword>
<evidence type="ECO:0000256" key="2">
    <source>
        <dbReference type="ARBA" id="ARBA00022898"/>
    </source>
</evidence>
<dbReference type="Proteomes" id="UP001081071">
    <property type="component" value="Unassembled WGS sequence"/>
</dbReference>
<organism evidence="4 5">
    <name type="scientific">Rhodococcus ruber</name>
    <dbReference type="NCBI Taxonomy" id="1830"/>
    <lineage>
        <taxon>Bacteria</taxon>
        <taxon>Bacillati</taxon>
        <taxon>Actinomycetota</taxon>
        <taxon>Actinomycetes</taxon>
        <taxon>Mycobacteriales</taxon>
        <taxon>Nocardiaceae</taxon>
        <taxon>Rhodococcus</taxon>
    </lineage>
</organism>
<dbReference type="PANTHER" id="PTHR43713">
    <property type="entry name" value="GLUTAMATE-1-SEMIALDEHYDE 2,1-AMINOMUTASE"/>
    <property type="match status" value="1"/>
</dbReference>
<evidence type="ECO:0000313" key="5">
    <source>
        <dbReference type="Proteomes" id="UP001081071"/>
    </source>
</evidence>
<evidence type="ECO:0000256" key="1">
    <source>
        <dbReference type="ARBA" id="ARBA00001933"/>
    </source>
</evidence>
<keyword evidence="4" id="KW-0032">Aminotransferase</keyword>
<dbReference type="Gene3D" id="3.40.640.10">
    <property type="entry name" value="Type I PLP-dependent aspartate aminotransferase-like (Major domain)"/>
    <property type="match status" value="1"/>
</dbReference>
<dbReference type="EMBL" id="JAPWIJ010000005">
    <property type="protein sequence ID" value="MCZ4519338.1"/>
    <property type="molecule type" value="Genomic_DNA"/>
</dbReference>